<evidence type="ECO:0000313" key="2">
    <source>
        <dbReference type="Proteomes" id="UP001308776"/>
    </source>
</evidence>
<accession>A0ABU6FSU4</accession>
<name>A0ABU6FSU4_9PROT</name>
<comment type="caution">
    <text evidence="1">The sequence shown here is derived from an EMBL/GenBank/DDBJ whole genome shotgun (WGS) entry which is preliminary data.</text>
</comment>
<dbReference type="EMBL" id="JAQGFR010000257">
    <property type="protein sequence ID" value="MEB8515134.1"/>
    <property type="molecule type" value="Genomic_DNA"/>
</dbReference>
<reference evidence="1 2" key="1">
    <citation type="submission" date="2022-11" db="EMBL/GenBank/DDBJ databases">
        <title>Comparative genomics analysis of Acidithiobacillus ferriphilus.</title>
        <authorList>
            <person name="Ma L."/>
        </authorList>
    </citation>
    <scope>NUCLEOTIDE SEQUENCE [LARGE SCALE GENOMIC DNA]</scope>
    <source>
        <strain evidence="1 2">DY15</strain>
    </source>
</reference>
<keyword evidence="2" id="KW-1185">Reference proteome</keyword>
<gene>
    <name evidence="1" type="ORF">OW717_13940</name>
</gene>
<protein>
    <submittedName>
        <fullName evidence="1">Uncharacterized protein</fullName>
    </submittedName>
</protein>
<organism evidence="1 2">
    <name type="scientific">Acidithiobacillus ferriphilus</name>
    <dbReference type="NCBI Taxonomy" id="1689834"/>
    <lineage>
        <taxon>Bacteria</taxon>
        <taxon>Pseudomonadati</taxon>
        <taxon>Pseudomonadota</taxon>
        <taxon>Acidithiobacillia</taxon>
        <taxon>Acidithiobacillales</taxon>
        <taxon>Acidithiobacillaceae</taxon>
        <taxon>Acidithiobacillus</taxon>
    </lineage>
</organism>
<proteinExistence type="predicted"/>
<evidence type="ECO:0000313" key="1">
    <source>
        <dbReference type="EMBL" id="MEB8515134.1"/>
    </source>
</evidence>
<dbReference type="Proteomes" id="UP001308776">
    <property type="component" value="Unassembled WGS sequence"/>
</dbReference>
<dbReference type="RefSeq" id="WP_325801517.1">
    <property type="nucleotide sequence ID" value="NZ_JAQGFR010000257.1"/>
</dbReference>
<sequence>MSYTVAIYLVDLAYGGPEEGGWYYECGEPAPEFAAKTRGFARENDAHRYCKKLNGSAFLDDLNKGRPSICSVLSRGLYSAVVREGNPAPYPAIKPHYE</sequence>